<gene>
    <name evidence="2" type="ORF">BC343_24460</name>
</gene>
<feature type="transmembrane region" description="Helical" evidence="1">
    <location>
        <begin position="119"/>
        <end position="138"/>
    </location>
</feature>
<feature type="transmembrane region" description="Helical" evidence="1">
    <location>
        <begin position="203"/>
        <end position="222"/>
    </location>
</feature>
<dbReference type="RefSeq" id="WP_078347455.1">
    <property type="nucleotide sequence ID" value="NZ_MBTF01000006.1"/>
</dbReference>
<feature type="transmembrane region" description="Helical" evidence="1">
    <location>
        <begin position="174"/>
        <end position="197"/>
    </location>
</feature>
<keyword evidence="3" id="KW-1185">Reference proteome</keyword>
<dbReference type="EMBL" id="MBTF01000006">
    <property type="protein sequence ID" value="OOQ60453.1"/>
    <property type="molecule type" value="Genomic_DNA"/>
</dbReference>
<protein>
    <submittedName>
        <fullName evidence="2">Uncharacterized protein</fullName>
    </submittedName>
</protein>
<evidence type="ECO:0000313" key="3">
    <source>
        <dbReference type="Proteomes" id="UP000189739"/>
    </source>
</evidence>
<accession>A0A1S9PHM5</accession>
<keyword evidence="1" id="KW-0812">Transmembrane</keyword>
<dbReference type="OrthoDB" id="894278at2"/>
<feature type="transmembrane region" description="Helical" evidence="1">
    <location>
        <begin position="40"/>
        <end position="64"/>
    </location>
</feature>
<evidence type="ECO:0000256" key="1">
    <source>
        <dbReference type="SAM" id="Phobius"/>
    </source>
</evidence>
<name>A0A1S9PHM5_9SPHI</name>
<reference evidence="2 3" key="1">
    <citation type="submission" date="2016-07" db="EMBL/GenBank/DDBJ databases">
        <title>Genomic analysis of zinc-resistant bacterium Mucilaginibacter pedocola TBZ30.</title>
        <authorList>
            <person name="Huang J."/>
            <person name="Tang J."/>
        </authorList>
    </citation>
    <scope>NUCLEOTIDE SEQUENCE [LARGE SCALE GENOMIC DNA]</scope>
    <source>
        <strain evidence="2 3">TBZ30</strain>
    </source>
</reference>
<evidence type="ECO:0000313" key="2">
    <source>
        <dbReference type="EMBL" id="OOQ60453.1"/>
    </source>
</evidence>
<feature type="transmembrane region" description="Helical" evidence="1">
    <location>
        <begin position="144"/>
        <end position="162"/>
    </location>
</feature>
<dbReference type="STRING" id="1792845.BC343_24460"/>
<proteinExistence type="predicted"/>
<comment type="caution">
    <text evidence="2">The sequence shown here is derived from an EMBL/GenBank/DDBJ whole genome shotgun (WGS) entry which is preliminary data.</text>
</comment>
<dbReference type="Proteomes" id="UP000189739">
    <property type="component" value="Unassembled WGS sequence"/>
</dbReference>
<keyword evidence="1" id="KW-0472">Membrane</keyword>
<sequence length="236" mass="26781">MSNLTDETGATAMVLGAILIGFSRLKNENNLTHQLRLHSLYWSVIVVCTITAGCMCLLAIVSAMPESIKQLLPDSVFFFLFELNFATLLFVFVIRFYYVLSNKTNSVKLNLLPYKPYNIIAKTGILLFAIFISVAIIFDIPYSSFSDNFIALLPFVVLLIASKEKEEPNDSTRLTAMTFGVFINAVLVLTFTWVLYGLQYWDALVYLMVSLQTVFFIIYYAMRFFRSKAPIQTTLA</sequence>
<dbReference type="AlphaFoldDB" id="A0A1S9PHM5"/>
<feature type="transmembrane region" description="Helical" evidence="1">
    <location>
        <begin position="76"/>
        <end position="98"/>
    </location>
</feature>
<organism evidence="2 3">
    <name type="scientific">Mucilaginibacter pedocola</name>
    <dbReference type="NCBI Taxonomy" id="1792845"/>
    <lineage>
        <taxon>Bacteria</taxon>
        <taxon>Pseudomonadati</taxon>
        <taxon>Bacteroidota</taxon>
        <taxon>Sphingobacteriia</taxon>
        <taxon>Sphingobacteriales</taxon>
        <taxon>Sphingobacteriaceae</taxon>
        <taxon>Mucilaginibacter</taxon>
    </lineage>
</organism>
<keyword evidence="1" id="KW-1133">Transmembrane helix</keyword>